<sequence>MIILLVCPDMALHRLLYLLHLPNASPTPSGGSHKAMGAIARASPRRNRAFPQPP</sequence>
<proteinExistence type="predicted"/>
<gene>
    <name evidence="2" type="ORF">Scep_014335</name>
</gene>
<name>A0AAP0J126_9MAGN</name>
<comment type="caution">
    <text evidence="2">The sequence shown here is derived from an EMBL/GenBank/DDBJ whole genome shotgun (WGS) entry which is preliminary data.</text>
</comment>
<accession>A0AAP0J126</accession>
<organism evidence="2 3">
    <name type="scientific">Stephania cephalantha</name>
    <dbReference type="NCBI Taxonomy" id="152367"/>
    <lineage>
        <taxon>Eukaryota</taxon>
        <taxon>Viridiplantae</taxon>
        <taxon>Streptophyta</taxon>
        <taxon>Embryophyta</taxon>
        <taxon>Tracheophyta</taxon>
        <taxon>Spermatophyta</taxon>
        <taxon>Magnoliopsida</taxon>
        <taxon>Ranunculales</taxon>
        <taxon>Menispermaceae</taxon>
        <taxon>Menispermoideae</taxon>
        <taxon>Cissampelideae</taxon>
        <taxon>Stephania</taxon>
    </lineage>
</organism>
<dbReference type="Proteomes" id="UP001419268">
    <property type="component" value="Unassembled WGS sequence"/>
</dbReference>
<evidence type="ECO:0000313" key="3">
    <source>
        <dbReference type="Proteomes" id="UP001419268"/>
    </source>
</evidence>
<dbReference type="AlphaFoldDB" id="A0AAP0J126"/>
<feature type="region of interest" description="Disordered" evidence="1">
    <location>
        <begin position="26"/>
        <end position="54"/>
    </location>
</feature>
<dbReference type="EMBL" id="JBBNAG010000006">
    <property type="protein sequence ID" value="KAK9125489.1"/>
    <property type="molecule type" value="Genomic_DNA"/>
</dbReference>
<protein>
    <submittedName>
        <fullName evidence="2">Uncharacterized protein</fullName>
    </submittedName>
</protein>
<evidence type="ECO:0000313" key="2">
    <source>
        <dbReference type="EMBL" id="KAK9125489.1"/>
    </source>
</evidence>
<evidence type="ECO:0000256" key="1">
    <source>
        <dbReference type="SAM" id="MobiDB-lite"/>
    </source>
</evidence>
<reference evidence="2 3" key="1">
    <citation type="submission" date="2024-01" db="EMBL/GenBank/DDBJ databases">
        <title>Genome assemblies of Stephania.</title>
        <authorList>
            <person name="Yang L."/>
        </authorList>
    </citation>
    <scope>NUCLEOTIDE SEQUENCE [LARGE SCALE GENOMIC DNA]</scope>
    <source>
        <strain evidence="2">JXDWG</strain>
        <tissue evidence="2">Leaf</tissue>
    </source>
</reference>
<keyword evidence="3" id="KW-1185">Reference proteome</keyword>